<dbReference type="Pfam" id="PF06280">
    <property type="entry name" value="fn3_5"/>
    <property type="match status" value="1"/>
</dbReference>
<dbReference type="PANTHER" id="PTHR43806:SF11">
    <property type="entry name" value="CEREVISIN-RELATED"/>
    <property type="match status" value="1"/>
</dbReference>
<feature type="active site" description="Charge relay system" evidence="6 7">
    <location>
        <position position="450"/>
    </location>
</feature>
<evidence type="ECO:0000313" key="13">
    <source>
        <dbReference type="Proteomes" id="UP000267945"/>
    </source>
</evidence>
<feature type="compositionally biased region" description="Low complexity" evidence="8">
    <location>
        <begin position="1422"/>
        <end position="1437"/>
    </location>
</feature>
<dbReference type="SUPFAM" id="SSF52743">
    <property type="entry name" value="Subtilisin-like"/>
    <property type="match status" value="1"/>
</dbReference>
<keyword evidence="3" id="KW-0732">Signal</keyword>
<proteinExistence type="inferred from homology"/>
<dbReference type="GO" id="GO:0006508">
    <property type="term" value="P:proteolysis"/>
    <property type="evidence" value="ECO:0007669"/>
    <property type="project" value="UniProtKB-KW"/>
</dbReference>
<feature type="domain" description="S-layer protein C-terminal" evidence="10">
    <location>
        <begin position="1536"/>
        <end position="1598"/>
    </location>
</feature>
<feature type="domain" description="C5a peptidase/Subtilisin-like protease SBT2-like Fn3-like" evidence="11">
    <location>
        <begin position="534"/>
        <end position="640"/>
    </location>
</feature>
<dbReference type="EC" id="3.4.21.96" evidence="12"/>
<dbReference type="InterPro" id="IPR000209">
    <property type="entry name" value="Peptidase_S8/S53_dom"/>
</dbReference>
<dbReference type="InterPro" id="IPR050131">
    <property type="entry name" value="Peptidase_S8_subtilisin-like"/>
</dbReference>
<evidence type="ECO:0000256" key="4">
    <source>
        <dbReference type="ARBA" id="ARBA00022801"/>
    </source>
</evidence>
<dbReference type="GO" id="GO:0016020">
    <property type="term" value="C:membrane"/>
    <property type="evidence" value="ECO:0007669"/>
    <property type="project" value="InterPro"/>
</dbReference>
<dbReference type="EMBL" id="CP019581">
    <property type="protein sequence ID" value="AZK92169.1"/>
    <property type="molecule type" value="Genomic_DNA"/>
</dbReference>
<evidence type="ECO:0000256" key="7">
    <source>
        <dbReference type="PROSITE-ProRule" id="PRU01240"/>
    </source>
</evidence>
<dbReference type="RefSeq" id="WP_014918309.1">
    <property type="nucleotide sequence ID" value="NZ_CP019581.1"/>
</dbReference>
<feature type="region of interest" description="Disordered" evidence="8">
    <location>
        <begin position="1413"/>
        <end position="1459"/>
    </location>
</feature>
<dbReference type="InterPro" id="IPR010435">
    <property type="entry name" value="C5a/SBT2-like_Fn3"/>
</dbReference>
<dbReference type="PRINTS" id="PR00723">
    <property type="entry name" value="SUBTILISIN"/>
</dbReference>
<reference evidence="12 13" key="1">
    <citation type="submission" date="2017-02" db="EMBL/GenBank/DDBJ databases">
        <title>Complete genome sequence of Lactobacillus helveticus.</title>
        <authorList>
            <person name="Kim J.F."/>
            <person name="Chung Y."/>
            <person name="Kwak M."/>
        </authorList>
    </citation>
    <scope>NUCLEOTIDE SEQUENCE [LARGE SCALE GENOMIC DNA]</scope>
    <source>
        <strain evidence="12 13">LH5</strain>
    </source>
</reference>
<dbReference type="Gene3D" id="3.40.50.200">
    <property type="entry name" value="Peptidase S8/S53 domain"/>
    <property type="match status" value="1"/>
</dbReference>
<dbReference type="PANTHER" id="PTHR43806">
    <property type="entry name" value="PEPTIDASE S8"/>
    <property type="match status" value="1"/>
</dbReference>
<evidence type="ECO:0000256" key="2">
    <source>
        <dbReference type="ARBA" id="ARBA00022670"/>
    </source>
</evidence>
<name>A0A3S8SEC4_LACHE</name>
<dbReference type="Gene3D" id="2.60.40.4070">
    <property type="match status" value="1"/>
</dbReference>
<feature type="domain" description="Peptidase S8/S53" evidence="9">
    <location>
        <begin position="174"/>
        <end position="511"/>
    </location>
</feature>
<feature type="domain" description="S-layer protein C-terminal" evidence="10">
    <location>
        <begin position="1469"/>
        <end position="1530"/>
    </location>
</feature>
<feature type="compositionally biased region" description="Polar residues" evidence="8">
    <location>
        <begin position="366"/>
        <end position="381"/>
    </location>
</feature>
<evidence type="ECO:0000256" key="8">
    <source>
        <dbReference type="SAM" id="MobiDB-lite"/>
    </source>
</evidence>
<dbReference type="InterPro" id="IPR036852">
    <property type="entry name" value="Peptidase_S8/S53_dom_sf"/>
</dbReference>
<feature type="compositionally biased region" description="Polar residues" evidence="8">
    <location>
        <begin position="145"/>
        <end position="155"/>
    </location>
</feature>
<evidence type="ECO:0000259" key="11">
    <source>
        <dbReference type="Pfam" id="PF06280"/>
    </source>
</evidence>
<evidence type="ECO:0000259" key="10">
    <source>
        <dbReference type="Pfam" id="PF03217"/>
    </source>
</evidence>
<feature type="compositionally biased region" description="Polar residues" evidence="8">
    <location>
        <begin position="1438"/>
        <end position="1458"/>
    </location>
</feature>
<dbReference type="PROSITE" id="PS51892">
    <property type="entry name" value="SUBTILASE"/>
    <property type="match status" value="1"/>
</dbReference>
<dbReference type="PROSITE" id="PS00138">
    <property type="entry name" value="SUBTILASE_SER"/>
    <property type="match status" value="1"/>
</dbReference>
<dbReference type="Gene3D" id="2.60.40.1710">
    <property type="entry name" value="Subtilisin-like superfamily"/>
    <property type="match status" value="1"/>
</dbReference>
<accession>A0A3S8SEC4</accession>
<evidence type="ECO:0000256" key="6">
    <source>
        <dbReference type="PIRSR" id="PIRSR615500-1"/>
    </source>
</evidence>
<dbReference type="Pfam" id="PF03217">
    <property type="entry name" value="SlpA"/>
    <property type="match status" value="3"/>
</dbReference>
<evidence type="ECO:0000256" key="3">
    <source>
        <dbReference type="ARBA" id="ARBA00022729"/>
    </source>
</evidence>
<keyword evidence="2 7" id="KW-0645">Protease</keyword>
<dbReference type="InterPro" id="IPR034216">
    <property type="entry name" value="C5a_Peptidase"/>
</dbReference>
<dbReference type="InterPro" id="IPR023828">
    <property type="entry name" value="Peptidase_S8_Ser-AS"/>
</dbReference>
<evidence type="ECO:0000256" key="1">
    <source>
        <dbReference type="ARBA" id="ARBA00011073"/>
    </source>
</evidence>
<feature type="region of interest" description="Disordered" evidence="8">
    <location>
        <begin position="81"/>
        <end position="161"/>
    </location>
</feature>
<dbReference type="InterPro" id="IPR015500">
    <property type="entry name" value="Peptidase_S8_subtilisin-rel"/>
</dbReference>
<dbReference type="SMR" id="A0A3S8SEC4"/>
<keyword evidence="4 7" id="KW-0378">Hydrolase</keyword>
<dbReference type="GeneID" id="99758078"/>
<feature type="active site" description="Charge relay system" evidence="6 7">
    <location>
        <position position="250"/>
    </location>
</feature>
<feature type="compositionally biased region" description="Low complexity" evidence="8">
    <location>
        <begin position="126"/>
        <end position="144"/>
    </location>
</feature>
<feature type="region of interest" description="Disordered" evidence="8">
    <location>
        <begin position="351"/>
        <end position="381"/>
    </location>
</feature>
<dbReference type="Pfam" id="PF00082">
    <property type="entry name" value="Peptidase_S8"/>
    <property type="match status" value="1"/>
</dbReference>
<dbReference type="InterPro" id="IPR024968">
    <property type="entry name" value="SlpA_C_lactobacillus"/>
</dbReference>
<sequence>MRNSTAPNGNRNFSFVFKAKGRLEDIETQKRARTIINVRKKWVAAAIIALASGSTVFLSQNTAEAATNDPGASDVQVKVVQQDQKQDQNSTANAAVSNSDSAKTQTNATDQTQNSTVVSGDSTTANSKTSQTSNAQTTSTTTNSVDPNQEQQPANQADHVKGNVQSAWDQGYRGQGTVVAVIDSGADPTHKDFQTMPEDPKLSKDDMQAKIAKQGYGKYVNEKFPYVYNYADRDNDYITSDDINANDSPHGQHVSGIIAADGKPDGNKEYVVGVAPEAQLMQLRVFGQFSDEKTDDVAKAIYDATNLGADVIQMSLGQGVADQQLTNIEQKAVQYAIDHGVFVSISASNNGNSASVDNPSKVKDQGYQSGSQAGNYEPLNSSTVANPGVSKNALTVAAETSDTGDLSDMAYFSSWGPAQGYTLKPDLSAPGYQVVSTVNHDQYQTMSGTSMAGPFAAASAALVIQRLKQTNPELKGAQLVAAAKAMLMNTAKPQTQLGYTTPVSPRRQGAGQIDVGAATATPVYVTTDDGTSSVSLHQVGESTKFTLTFHNLTDQSQTYTFDDYGGGYTEQRDTTTGVFHDVQLAGARVNGEHSFTLAPKEERQVSYSLDLTGLKKNQLVEGFLRFTNANNASTVSVPYLAYYGDLTSENVFDQNANEEHPDIQGNRLVNEQNYPRGIADQESLKELVNVDGNYNWQEVAKLYESGKVAFSPNDNQKSDLLKPYVYLKQNVKDLKVEILDAQGNVVRVVSDVQGVDKSYDEDGVTKDTSLSVSMRDNPDALEWDGKVYNSKTGKMETAKDGNYTYHLVATLWNKGPHQVQTADFPVVVDTVAPTLSNVKYDAASHTLSGEYQDAGAGFTNYSYATVTVNDKVFGYKLSDGGSGFDNAEKTKGHFSFVLGQDALSALTAAANKVTVALSDVADNTSLATVNVAGDHDSETGVSVWNAVNGLAFDQKSPNYDAATKTYTLVGGANHDFYLNGKLVQVQDGKYQVPVSVNTTKFVFSTDPEGQHVLKDLSTVTAKAFFNWQKTDTFDGNFGVTISSVKTNNPNDTVVQAVVTKGKNVKAYAMDYFTGKVYTGEVKDGIATFHVHTSINKDATTGVYRRALLTGWTEVDGPSFNDKQETSRDGVSSSNHLGVFYFADAANRPVYTDRNALGVEAKDEAAKLDSFCPGAYPGHAPSALTTRTDPNPDIHFDYMNDNDTTRFGQNAVTHGYYDPSTQKFTVTGKVDDNVASLTVLGDNSNENAPENQVKLGNDGKFSFTVTANRTGQRPIAYIYKTKDGQRVHGTLNLILDTVAPSLEVNQVNGDELELWTNNPKFTLSGKVNDNLDGYRLFVNGNNIYREFLNSGYNQVAGLNTDTEFTNPYGAHDFEEVENLNDNNDQPTTHVFTVYVVDQVGNKVEKKLTVHFDPNYVAPEEVPNTDTSDTSNSSNTSDTLENPSSTTTVENPVTDVSTVQPKGETLTGKSFNLLHDAYIYNKDGQVVLSTDTNKSSLLKKGQRITALDNGKTVVINGVQYYRVSDNQFVKVANTILQAGKRLQLKHNAHLYDKNGKVVKRNGKPVLLRKGRWISALNNADKYVINGKTFYKLANGEFVKVTNTKLQKPKALKLTHNGFVYDENGKRVKKSKVLKKGQTILAENNAEKFHIKGKAYYKVNGHFVKVANTL</sequence>
<feature type="compositionally biased region" description="Polar residues" evidence="8">
    <location>
        <begin position="89"/>
        <end position="125"/>
    </location>
</feature>
<organism evidence="12 13">
    <name type="scientific">Lactobacillus helveticus</name>
    <name type="common">Lactobacillus suntoryeus</name>
    <dbReference type="NCBI Taxonomy" id="1587"/>
    <lineage>
        <taxon>Bacteria</taxon>
        <taxon>Bacillati</taxon>
        <taxon>Bacillota</taxon>
        <taxon>Bacilli</taxon>
        <taxon>Lactobacillales</taxon>
        <taxon>Lactobacillaceae</taxon>
        <taxon>Lactobacillus</taxon>
    </lineage>
</organism>
<protein>
    <submittedName>
        <fullName evidence="12">PIII-type proteinase</fullName>
        <ecNumber evidence="12">3.4.21.96</ecNumber>
    </submittedName>
</protein>
<dbReference type="GO" id="GO:0004252">
    <property type="term" value="F:serine-type endopeptidase activity"/>
    <property type="evidence" value="ECO:0007669"/>
    <property type="project" value="UniProtKB-UniRule"/>
</dbReference>
<evidence type="ECO:0000259" key="9">
    <source>
        <dbReference type="Pfam" id="PF00082"/>
    </source>
</evidence>
<evidence type="ECO:0000313" key="12">
    <source>
        <dbReference type="EMBL" id="AZK92169.1"/>
    </source>
</evidence>
<evidence type="ECO:0000256" key="5">
    <source>
        <dbReference type="ARBA" id="ARBA00022825"/>
    </source>
</evidence>
<dbReference type="Proteomes" id="UP000267945">
    <property type="component" value="Chromosome"/>
</dbReference>
<feature type="active site" description="Charge relay system" evidence="6 7">
    <location>
        <position position="183"/>
    </location>
</feature>
<dbReference type="CDD" id="cd07475">
    <property type="entry name" value="Peptidases_S8_C5a_Peptidase"/>
    <property type="match status" value="1"/>
</dbReference>
<keyword evidence="5 7" id="KW-0720">Serine protease</keyword>
<gene>
    <name evidence="12" type="primary">prtP</name>
    <name evidence="12" type="ORF">LH5_01943</name>
</gene>
<feature type="domain" description="S-layer protein C-terminal" evidence="10">
    <location>
        <begin position="1608"/>
        <end position="1664"/>
    </location>
</feature>
<comment type="similarity">
    <text evidence="1 7">Belongs to the peptidase S8 family.</text>
</comment>